<evidence type="ECO:0000259" key="4">
    <source>
        <dbReference type="PROSITE" id="PS50206"/>
    </source>
</evidence>
<evidence type="ECO:0000256" key="2">
    <source>
        <dbReference type="ARBA" id="ARBA00022737"/>
    </source>
</evidence>
<dbReference type="PROSITE" id="PS00683">
    <property type="entry name" value="RHODANESE_2"/>
    <property type="match status" value="1"/>
</dbReference>
<keyword evidence="1 3" id="KW-0808">Transferase</keyword>
<protein>
    <recommendedName>
        <fullName evidence="3">Sulfurtransferase</fullName>
    </recommendedName>
</protein>
<evidence type="ECO:0000256" key="3">
    <source>
        <dbReference type="RuleBase" id="RU000507"/>
    </source>
</evidence>
<dbReference type="CDD" id="cd01449">
    <property type="entry name" value="TST_Repeat_2"/>
    <property type="match status" value="1"/>
</dbReference>
<gene>
    <name evidence="5" type="ORF">ACHAWO_010207</name>
</gene>
<dbReference type="PANTHER" id="PTHR11364">
    <property type="entry name" value="THIOSULFATE SULFERTANSFERASE"/>
    <property type="match status" value="1"/>
</dbReference>
<feature type="domain" description="Rhodanese" evidence="4">
    <location>
        <begin position="60"/>
        <end position="179"/>
    </location>
</feature>
<dbReference type="PROSITE" id="PS50206">
    <property type="entry name" value="RHODANESE_3"/>
    <property type="match status" value="2"/>
</dbReference>
<evidence type="ECO:0000313" key="5">
    <source>
        <dbReference type="EMBL" id="KAL3794203.1"/>
    </source>
</evidence>
<dbReference type="InterPro" id="IPR001307">
    <property type="entry name" value="Thiosulphate_STrfase_CS"/>
</dbReference>
<name>A0ABD3Q1K6_9STRA</name>
<sequence>MVKIHHIHQTASLFLFPNAFTTKRPILSPRSLQFSFKSFQSSSTRLMALVSIPEAIAAHSRDDSIFVDGSWHMPNTRNARDEFRRGPRIVGARYFDIDTVCTANTKNLPHMKPSGHQFSVAMDILNITPGNTLYVYANNGCGFAHRAYWTLSSFHDPSKVKLVQGSLEEWKSNGGALDDAELDEDDERMIRMPKDWQQRTPKYKCRQVDNTVDMDQMLDFVTERTGAVIVDARSHGRFVGKDPEPRPGLRGGHMPNALNVPFVSLLDDNDMTKFKPLDQVKEKFIEAGIKPIEESSNDERKVVCSCGSGVTAAALAVGLVECGLREKEDVYIYDGSWIEWGGDDNTPID</sequence>
<accession>A0ABD3Q1K6</accession>
<keyword evidence="6" id="KW-1185">Reference proteome</keyword>
<dbReference type="EMBL" id="JALLPJ020000366">
    <property type="protein sequence ID" value="KAL3794203.1"/>
    <property type="molecule type" value="Genomic_DNA"/>
</dbReference>
<dbReference type="PANTHER" id="PTHR11364:SF27">
    <property type="entry name" value="SULFURTRANSFERASE"/>
    <property type="match status" value="1"/>
</dbReference>
<keyword evidence="2" id="KW-0677">Repeat</keyword>
<dbReference type="InterPro" id="IPR001763">
    <property type="entry name" value="Rhodanese-like_dom"/>
</dbReference>
<dbReference type="SMART" id="SM00450">
    <property type="entry name" value="RHOD"/>
    <property type="match status" value="2"/>
</dbReference>
<dbReference type="InterPro" id="IPR045078">
    <property type="entry name" value="TST/MPST-like"/>
</dbReference>
<evidence type="ECO:0000256" key="1">
    <source>
        <dbReference type="ARBA" id="ARBA00022679"/>
    </source>
</evidence>
<dbReference type="InterPro" id="IPR036873">
    <property type="entry name" value="Rhodanese-like_dom_sf"/>
</dbReference>
<dbReference type="Pfam" id="PF00581">
    <property type="entry name" value="Rhodanese"/>
    <property type="match status" value="1"/>
</dbReference>
<organism evidence="5 6">
    <name type="scientific">Cyclotella atomus</name>
    <dbReference type="NCBI Taxonomy" id="382360"/>
    <lineage>
        <taxon>Eukaryota</taxon>
        <taxon>Sar</taxon>
        <taxon>Stramenopiles</taxon>
        <taxon>Ochrophyta</taxon>
        <taxon>Bacillariophyta</taxon>
        <taxon>Coscinodiscophyceae</taxon>
        <taxon>Thalassiosirophycidae</taxon>
        <taxon>Stephanodiscales</taxon>
        <taxon>Stephanodiscaceae</taxon>
        <taxon>Cyclotella</taxon>
    </lineage>
</organism>
<comment type="caution">
    <text evidence="5">The sequence shown here is derived from an EMBL/GenBank/DDBJ whole genome shotgun (WGS) entry which is preliminary data.</text>
</comment>
<proteinExistence type="predicted"/>
<dbReference type="Proteomes" id="UP001530400">
    <property type="component" value="Unassembled WGS sequence"/>
</dbReference>
<reference evidence="5 6" key="1">
    <citation type="submission" date="2024-10" db="EMBL/GenBank/DDBJ databases">
        <title>Updated reference genomes for cyclostephanoid diatoms.</title>
        <authorList>
            <person name="Roberts W.R."/>
            <person name="Alverson A.J."/>
        </authorList>
    </citation>
    <scope>NUCLEOTIDE SEQUENCE [LARGE SCALE GENOMIC DNA]</scope>
    <source>
        <strain evidence="5 6">AJA010-31</strain>
    </source>
</reference>
<evidence type="ECO:0000313" key="6">
    <source>
        <dbReference type="Proteomes" id="UP001530400"/>
    </source>
</evidence>
<dbReference type="Gene3D" id="3.40.250.10">
    <property type="entry name" value="Rhodanese-like domain"/>
    <property type="match status" value="2"/>
</dbReference>
<feature type="domain" description="Rhodanese" evidence="4">
    <location>
        <begin position="223"/>
        <end position="349"/>
    </location>
</feature>
<dbReference type="AlphaFoldDB" id="A0ABD3Q1K6"/>
<dbReference type="GO" id="GO:0016783">
    <property type="term" value="F:sulfurtransferase activity"/>
    <property type="evidence" value="ECO:0007669"/>
    <property type="project" value="UniProtKB-ARBA"/>
</dbReference>
<dbReference type="SUPFAM" id="SSF52821">
    <property type="entry name" value="Rhodanese/Cell cycle control phosphatase"/>
    <property type="match status" value="2"/>
</dbReference>